<evidence type="ECO:0000313" key="1">
    <source>
        <dbReference type="EMBL" id="KAH3752719.1"/>
    </source>
</evidence>
<dbReference type="Proteomes" id="UP000828390">
    <property type="component" value="Unassembled WGS sequence"/>
</dbReference>
<sequence>MDKLRASFFLQGSACFVVLTPFFDCHFRTIEDMPDVFELETFDNRKQKTVETAEKKNAAY</sequence>
<protein>
    <submittedName>
        <fullName evidence="1">Uncharacterized protein</fullName>
    </submittedName>
</protein>
<gene>
    <name evidence="1" type="ORF">DPMN_187345</name>
</gene>
<dbReference type="AlphaFoldDB" id="A0A9D4DRY0"/>
<reference evidence="1" key="1">
    <citation type="journal article" date="2019" name="bioRxiv">
        <title>The Genome of the Zebra Mussel, Dreissena polymorpha: A Resource for Invasive Species Research.</title>
        <authorList>
            <person name="McCartney M.A."/>
            <person name="Auch B."/>
            <person name="Kono T."/>
            <person name="Mallez S."/>
            <person name="Zhang Y."/>
            <person name="Obille A."/>
            <person name="Becker A."/>
            <person name="Abrahante J.E."/>
            <person name="Garbe J."/>
            <person name="Badalamenti J.P."/>
            <person name="Herman A."/>
            <person name="Mangelson H."/>
            <person name="Liachko I."/>
            <person name="Sullivan S."/>
            <person name="Sone E.D."/>
            <person name="Koren S."/>
            <person name="Silverstein K.A.T."/>
            <person name="Beckman K.B."/>
            <person name="Gohl D.M."/>
        </authorList>
    </citation>
    <scope>NUCLEOTIDE SEQUENCE</scope>
    <source>
        <strain evidence="1">Duluth1</strain>
        <tissue evidence="1">Whole animal</tissue>
    </source>
</reference>
<proteinExistence type="predicted"/>
<keyword evidence="2" id="KW-1185">Reference proteome</keyword>
<comment type="caution">
    <text evidence="1">The sequence shown here is derived from an EMBL/GenBank/DDBJ whole genome shotgun (WGS) entry which is preliminary data.</text>
</comment>
<accession>A0A9D4DRY0</accession>
<dbReference type="EMBL" id="JAIWYP010000010">
    <property type="protein sequence ID" value="KAH3752719.1"/>
    <property type="molecule type" value="Genomic_DNA"/>
</dbReference>
<reference evidence="1" key="2">
    <citation type="submission" date="2020-11" db="EMBL/GenBank/DDBJ databases">
        <authorList>
            <person name="McCartney M.A."/>
            <person name="Auch B."/>
            <person name="Kono T."/>
            <person name="Mallez S."/>
            <person name="Becker A."/>
            <person name="Gohl D.M."/>
            <person name="Silverstein K.A.T."/>
            <person name="Koren S."/>
            <person name="Bechman K.B."/>
            <person name="Herman A."/>
            <person name="Abrahante J.E."/>
            <person name="Garbe J."/>
        </authorList>
    </citation>
    <scope>NUCLEOTIDE SEQUENCE</scope>
    <source>
        <strain evidence="1">Duluth1</strain>
        <tissue evidence="1">Whole animal</tissue>
    </source>
</reference>
<name>A0A9D4DRY0_DREPO</name>
<evidence type="ECO:0000313" key="2">
    <source>
        <dbReference type="Proteomes" id="UP000828390"/>
    </source>
</evidence>
<organism evidence="1 2">
    <name type="scientific">Dreissena polymorpha</name>
    <name type="common">Zebra mussel</name>
    <name type="synonym">Mytilus polymorpha</name>
    <dbReference type="NCBI Taxonomy" id="45954"/>
    <lineage>
        <taxon>Eukaryota</taxon>
        <taxon>Metazoa</taxon>
        <taxon>Spiralia</taxon>
        <taxon>Lophotrochozoa</taxon>
        <taxon>Mollusca</taxon>
        <taxon>Bivalvia</taxon>
        <taxon>Autobranchia</taxon>
        <taxon>Heteroconchia</taxon>
        <taxon>Euheterodonta</taxon>
        <taxon>Imparidentia</taxon>
        <taxon>Neoheterodontei</taxon>
        <taxon>Myida</taxon>
        <taxon>Dreissenoidea</taxon>
        <taxon>Dreissenidae</taxon>
        <taxon>Dreissena</taxon>
    </lineage>
</organism>